<feature type="domain" description="DNA mismatch repair protein S5" evidence="6">
    <location>
        <begin position="213"/>
        <end position="348"/>
    </location>
</feature>
<name>A0AAE1J1H8_9FABA</name>
<keyword evidence="2" id="KW-0227">DNA damage</keyword>
<dbReference type="GO" id="GO:0140664">
    <property type="term" value="F:ATP-dependent DNA damage sensor activity"/>
    <property type="evidence" value="ECO:0007669"/>
    <property type="project" value="InterPro"/>
</dbReference>
<dbReference type="Gene3D" id="3.30.565.10">
    <property type="entry name" value="Histidine kinase-like ATPase, C-terminal domain"/>
    <property type="match status" value="1"/>
</dbReference>
<dbReference type="InterPro" id="IPR036890">
    <property type="entry name" value="HATPase_C_sf"/>
</dbReference>
<accession>A0AAE1J1H8</accession>
<dbReference type="Proteomes" id="UP001293593">
    <property type="component" value="Unassembled WGS sequence"/>
</dbReference>
<evidence type="ECO:0000313" key="8">
    <source>
        <dbReference type="Proteomes" id="UP001293593"/>
    </source>
</evidence>
<comment type="caution">
    <text evidence="7">The sequence shown here is derived from an EMBL/GenBank/DDBJ whole genome shotgun (WGS) entry which is preliminary data.</text>
</comment>
<dbReference type="FunFam" id="3.30.1370.100:FF:000007">
    <property type="entry name" value="MUTL protein homolog 3"/>
    <property type="match status" value="1"/>
</dbReference>
<dbReference type="SMART" id="SM00853">
    <property type="entry name" value="MutL_C"/>
    <property type="match status" value="1"/>
</dbReference>
<organism evidence="7 8">
    <name type="scientific">Acacia crassicarpa</name>
    <name type="common">northern wattle</name>
    <dbReference type="NCBI Taxonomy" id="499986"/>
    <lineage>
        <taxon>Eukaryota</taxon>
        <taxon>Viridiplantae</taxon>
        <taxon>Streptophyta</taxon>
        <taxon>Embryophyta</taxon>
        <taxon>Tracheophyta</taxon>
        <taxon>Spermatophyta</taxon>
        <taxon>Magnoliopsida</taxon>
        <taxon>eudicotyledons</taxon>
        <taxon>Gunneridae</taxon>
        <taxon>Pentapetalae</taxon>
        <taxon>rosids</taxon>
        <taxon>fabids</taxon>
        <taxon>Fabales</taxon>
        <taxon>Fabaceae</taxon>
        <taxon>Caesalpinioideae</taxon>
        <taxon>mimosoid clade</taxon>
        <taxon>Acacieae</taxon>
        <taxon>Acacia</taxon>
    </lineage>
</organism>
<dbReference type="FunFam" id="3.30.565.10:FF:000003">
    <property type="entry name" value="DNA mismatch repair endonuclease MutL"/>
    <property type="match status" value="1"/>
</dbReference>
<dbReference type="GO" id="GO:0032300">
    <property type="term" value="C:mismatch repair complex"/>
    <property type="evidence" value="ECO:0007669"/>
    <property type="project" value="InterPro"/>
</dbReference>
<evidence type="ECO:0000313" key="7">
    <source>
        <dbReference type="EMBL" id="KAK4261996.1"/>
    </source>
</evidence>
<comment type="similarity">
    <text evidence="1">Belongs to the DNA mismatch repair MutL/HexB family.</text>
</comment>
<dbReference type="GO" id="GO:0005524">
    <property type="term" value="F:ATP binding"/>
    <property type="evidence" value="ECO:0007669"/>
    <property type="project" value="InterPro"/>
</dbReference>
<evidence type="ECO:0008006" key="9">
    <source>
        <dbReference type="Google" id="ProtNLM"/>
    </source>
</evidence>
<dbReference type="InterPro" id="IPR038973">
    <property type="entry name" value="MutL/Mlh/Pms-like"/>
</dbReference>
<dbReference type="SUPFAM" id="SSF55874">
    <property type="entry name" value="ATPase domain of HSP90 chaperone/DNA topoisomerase II/histidine kinase"/>
    <property type="match status" value="1"/>
</dbReference>
<dbReference type="Pfam" id="PF08676">
    <property type="entry name" value="MutL_C"/>
    <property type="match status" value="1"/>
</dbReference>
<dbReference type="InterPro" id="IPR014790">
    <property type="entry name" value="MutL_C"/>
</dbReference>
<dbReference type="PANTHER" id="PTHR10073">
    <property type="entry name" value="DNA MISMATCH REPAIR PROTEIN MLH, PMS, MUTL"/>
    <property type="match status" value="1"/>
</dbReference>
<dbReference type="InterPro" id="IPR042121">
    <property type="entry name" value="MutL_C_regsub"/>
</dbReference>
<dbReference type="GO" id="GO:0016887">
    <property type="term" value="F:ATP hydrolysis activity"/>
    <property type="evidence" value="ECO:0007669"/>
    <property type="project" value="InterPro"/>
</dbReference>
<dbReference type="InterPro" id="IPR002099">
    <property type="entry name" value="MutL/Mlh/PMS"/>
</dbReference>
<dbReference type="PROSITE" id="PS00058">
    <property type="entry name" value="DNA_MISMATCH_REPAIR_1"/>
    <property type="match status" value="1"/>
</dbReference>
<protein>
    <recommendedName>
        <fullName evidence="9">DNA mismatch repair protein MLH3</fullName>
    </recommendedName>
</protein>
<keyword evidence="8" id="KW-1185">Reference proteome</keyword>
<evidence type="ECO:0000259" key="6">
    <source>
        <dbReference type="SMART" id="SM01340"/>
    </source>
</evidence>
<dbReference type="Pfam" id="PF13589">
    <property type="entry name" value="HATPase_c_3"/>
    <property type="match status" value="1"/>
</dbReference>
<dbReference type="Gene3D" id="3.30.230.10">
    <property type="match status" value="1"/>
</dbReference>
<dbReference type="GO" id="GO:0006298">
    <property type="term" value="P:mismatch repair"/>
    <property type="evidence" value="ECO:0007669"/>
    <property type="project" value="InterPro"/>
</dbReference>
<evidence type="ECO:0000256" key="3">
    <source>
        <dbReference type="ARBA" id="ARBA00023204"/>
    </source>
</evidence>
<keyword evidence="3" id="KW-0234">DNA repair</keyword>
<dbReference type="InterPro" id="IPR042120">
    <property type="entry name" value="MutL_C_dimsub"/>
</dbReference>
<dbReference type="InterPro" id="IPR037198">
    <property type="entry name" value="MutL_C_sf"/>
</dbReference>
<dbReference type="InterPro" id="IPR013507">
    <property type="entry name" value="DNA_mismatch_S5_2-like"/>
</dbReference>
<evidence type="ECO:0000256" key="4">
    <source>
        <dbReference type="SAM" id="MobiDB-lite"/>
    </source>
</evidence>
<evidence type="ECO:0000256" key="2">
    <source>
        <dbReference type="ARBA" id="ARBA00022763"/>
    </source>
</evidence>
<dbReference type="Gene3D" id="3.30.1370.100">
    <property type="entry name" value="MutL, C-terminal domain, regulatory subdomain"/>
    <property type="match status" value="1"/>
</dbReference>
<dbReference type="GO" id="GO:0030983">
    <property type="term" value="F:mismatched DNA binding"/>
    <property type="evidence" value="ECO:0007669"/>
    <property type="project" value="InterPro"/>
</dbReference>
<dbReference type="AlphaFoldDB" id="A0AAE1J1H8"/>
<dbReference type="SUPFAM" id="SSF54211">
    <property type="entry name" value="Ribosomal protein S5 domain 2-like"/>
    <property type="match status" value="1"/>
</dbReference>
<dbReference type="Gene3D" id="3.30.1540.20">
    <property type="entry name" value="MutL, C-terminal domain, dimerisation subdomain"/>
    <property type="match status" value="1"/>
</dbReference>
<sequence>MASIRPLPEDVRSSLRSGFFLFDLTRVVEELVFNSLDAGATKVSIFVSVRSCYIKVVDDGVGITRDGLMLVGERYATSKLLSLADLNGTSGNFGFRGEALASISEVSLLEILTRTFGRANGYRKVLKGCKCLYLGIDDDRKEVGTTAVVRDLFHNQPVRRKHMQSSPKKVLQSVKKSMLRLALVRPNILFKVVDIESEDELLCTHSSSPLSLLTSGFGMEVSSSLNELQDQDDLIKLSGYISGPCNSFTLKALQYIYINSQFISKGPIHKLLSQLAVRFEHLDSQNAGDKFQNKKRSRSQAYPAYILNLLCPRSLYDLTFEPSKTSVQFKDWTSVLNFIEKAIKNFWGKNITHGESSNATRVVQAGQPCKEIDNAILAEADITNCGNQKSKEFIDLFFSPSDKLAEDDLYPSDGQVIRSSLYYLPSDATKFKEKQNKRNFLCQTGYSGFSMDESYNKCGSTVTKNHCSVWNDNCLSGRDDFLDGEFVAGGIFNDNVSFDVPSSSKGKKFFEVDDDKLSELSQGALHYGCHELCKDVVIDRDFQKPFLKSCSIRGSILQEKALYANDEHVFQIDGYSTKQDLGACRGRVENLGAHPSPEVVEIFNTSRDSVFLSRASTEEKCFTSDSCSLATQMGCPGSAEEECFPSDSSYPELLTPERYPVFKTLSPEATAWDVNRMTDESDWLCPESCGGNYQRLSKNRIKRDHVRYPASEKNHGRSRRSFSAPPFHKSRKRFNSLNQPLTLIAKRPAGQNSNCALKNREADEKCPLRYSGPRHPTPEEHLLLENNSSMKKKTATIQQVNSIKESEWFQSSNSQSNGPLKELTSIKVEDSMDYRTKWRNCSLQIPTRDKSLDFHSQEDILDISSGLLHLAGDSLVPETISKSCLENAKVLHQVDKKFIPVVAGRTLAVIDQHAADERIRLEELRQKVLSGEARTINYLDTEQELVLPEIGYQLLHSYSEHIKVWGWICNIHAQDSKSFKQNLDILNRQPAVASLIAVPCILGVNLNDIDLMEFLQQLADTDGSSTVPPSVVRVLNSKACRGAIMFGDSLLPSECSLIVEELKQTSLCFQCAHGRPTTVPLVSLEALHNQMAKLGLMIDCSNDEWHGLRRHKISVQRAAQRLCSSGE</sequence>
<dbReference type="SMART" id="SM01340">
    <property type="entry name" value="DNA_mis_repair"/>
    <property type="match status" value="1"/>
</dbReference>
<dbReference type="Pfam" id="PF01119">
    <property type="entry name" value="DNA_mis_repair"/>
    <property type="match status" value="1"/>
</dbReference>
<dbReference type="InterPro" id="IPR014762">
    <property type="entry name" value="DNA_mismatch_repair_CS"/>
</dbReference>
<dbReference type="PANTHER" id="PTHR10073:SF47">
    <property type="entry name" value="DNA MISMATCH REPAIR PROTEIN MLH3"/>
    <property type="match status" value="1"/>
</dbReference>
<dbReference type="SUPFAM" id="SSF118116">
    <property type="entry name" value="DNA mismatch repair protein MutL"/>
    <property type="match status" value="1"/>
</dbReference>
<dbReference type="InterPro" id="IPR014721">
    <property type="entry name" value="Ribsml_uS5_D2-typ_fold_subgr"/>
</dbReference>
<proteinExistence type="inferred from homology"/>
<dbReference type="InterPro" id="IPR020568">
    <property type="entry name" value="Ribosomal_Su5_D2-typ_SF"/>
</dbReference>
<reference evidence="7" key="1">
    <citation type="submission" date="2023-10" db="EMBL/GenBank/DDBJ databases">
        <title>Chromosome-level genome of the transformable northern wattle, Acacia crassicarpa.</title>
        <authorList>
            <person name="Massaro I."/>
            <person name="Sinha N.R."/>
            <person name="Poethig S."/>
            <person name="Leichty A.R."/>
        </authorList>
    </citation>
    <scope>NUCLEOTIDE SEQUENCE</scope>
    <source>
        <strain evidence="7">Acra3RX</strain>
        <tissue evidence="7">Leaf</tissue>
    </source>
</reference>
<feature type="domain" description="MutL C-terminal dimerisation" evidence="5">
    <location>
        <begin position="890"/>
        <end position="1050"/>
    </location>
</feature>
<feature type="region of interest" description="Disordered" evidence="4">
    <location>
        <begin position="711"/>
        <end position="731"/>
    </location>
</feature>
<evidence type="ECO:0000259" key="5">
    <source>
        <dbReference type="SMART" id="SM00853"/>
    </source>
</evidence>
<dbReference type="NCBIfam" id="TIGR00585">
    <property type="entry name" value="mutl"/>
    <property type="match status" value="1"/>
</dbReference>
<evidence type="ECO:0000256" key="1">
    <source>
        <dbReference type="ARBA" id="ARBA00006082"/>
    </source>
</evidence>
<gene>
    <name evidence="7" type="ORF">QN277_027613</name>
</gene>
<dbReference type="EMBL" id="JAWXYG010000009">
    <property type="protein sequence ID" value="KAK4261996.1"/>
    <property type="molecule type" value="Genomic_DNA"/>
</dbReference>